<evidence type="ECO:0000313" key="2">
    <source>
        <dbReference type="Proteomes" id="UP000472262"/>
    </source>
</evidence>
<reference evidence="1" key="1">
    <citation type="submission" date="2025-08" db="UniProtKB">
        <authorList>
            <consortium name="Ensembl"/>
        </authorList>
    </citation>
    <scope>IDENTIFICATION</scope>
</reference>
<proteinExistence type="predicted"/>
<evidence type="ECO:0000313" key="1">
    <source>
        <dbReference type="Ensembl" id="ENSSGRP00000067884.1"/>
    </source>
</evidence>
<protein>
    <submittedName>
        <fullName evidence="1">Uncharacterized protein</fullName>
    </submittedName>
</protein>
<sequence length="55" mass="6352">FPTSLEDNERTMTLFLQNGAVTQKDTLNDDEFEPYLNAQPRQVGLVSELNKRRNP</sequence>
<reference evidence="1" key="2">
    <citation type="submission" date="2025-09" db="UniProtKB">
        <authorList>
            <consortium name="Ensembl"/>
        </authorList>
    </citation>
    <scope>IDENTIFICATION</scope>
</reference>
<dbReference type="Proteomes" id="UP000472262">
    <property type="component" value="Unassembled WGS sequence"/>
</dbReference>
<name>A0A672PVG7_SINGR</name>
<keyword evidence="2" id="KW-1185">Reference proteome</keyword>
<accession>A0A672PVG7</accession>
<organism evidence="1 2">
    <name type="scientific">Sinocyclocheilus grahami</name>
    <name type="common">Dianchi golden-line fish</name>
    <name type="synonym">Barbus grahami</name>
    <dbReference type="NCBI Taxonomy" id="75366"/>
    <lineage>
        <taxon>Eukaryota</taxon>
        <taxon>Metazoa</taxon>
        <taxon>Chordata</taxon>
        <taxon>Craniata</taxon>
        <taxon>Vertebrata</taxon>
        <taxon>Euteleostomi</taxon>
        <taxon>Actinopterygii</taxon>
        <taxon>Neopterygii</taxon>
        <taxon>Teleostei</taxon>
        <taxon>Ostariophysi</taxon>
        <taxon>Cypriniformes</taxon>
        <taxon>Cyprinidae</taxon>
        <taxon>Cyprininae</taxon>
        <taxon>Sinocyclocheilus</taxon>
    </lineage>
</organism>
<dbReference type="AlphaFoldDB" id="A0A672PVG7"/>
<dbReference type="Ensembl" id="ENSSGRT00000072358.1">
    <property type="protein sequence ID" value="ENSSGRP00000067884.1"/>
    <property type="gene ID" value="ENSSGRG00000034819.1"/>
</dbReference>
<dbReference type="InParanoid" id="A0A672PVG7"/>